<dbReference type="EMBL" id="AP019695">
    <property type="protein sequence ID" value="BBK22074.1"/>
    <property type="molecule type" value="Genomic_DNA"/>
</dbReference>
<feature type="transmembrane region" description="Helical" evidence="1">
    <location>
        <begin position="114"/>
        <end position="138"/>
    </location>
</feature>
<feature type="transmembrane region" description="Helical" evidence="1">
    <location>
        <begin position="324"/>
        <end position="346"/>
    </location>
</feature>
<feature type="transmembrane region" description="Helical" evidence="1">
    <location>
        <begin position="445"/>
        <end position="465"/>
    </location>
</feature>
<keyword evidence="1" id="KW-0472">Membrane</keyword>
<feature type="transmembrane region" description="Helical" evidence="1">
    <location>
        <begin position="485"/>
        <end position="506"/>
    </location>
</feature>
<feature type="transmembrane region" description="Helical" evidence="1">
    <location>
        <begin position="70"/>
        <end position="93"/>
    </location>
</feature>
<dbReference type="RefSeq" id="WP_118277870.1">
    <property type="nucleotide sequence ID" value="NZ_AP019695.1"/>
</dbReference>
<feature type="transmembrane region" description="Helical" evidence="1">
    <location>
        <begin position="29"/>
        <end position="50"/>
    </location>
</feature>
<protein>
    <submittedName>
        <fullName evidence="2">Uncharacterized protein</fullName>
    </submittedName>
</protein>
<evidence type="ECO:0000313" key="2">
    <source>
        <dbReference type="EMBL" id="BBK22074.1"/>
    </source>
</evidence>
<dbReference type="AlphaFoldDB" id="A0A6N4THX1"/>
<feature type="transmembrane region" description="Helical" evidence="1">
    <location>
        <begin position="185"/>
        <end position="204"/>
    </location>
</feature>
<name>A0A6N4THX1_9FIRM</name>
<organism evidence="2 3">
    <name type="scientific">Amedibacterium intestinale</name>
    <dbReference type="NCBI Taxonomy" id="2583452"/>
    <lineage>
        <taxon>Bacteria</taxon>
        <taxon>Bacillati</taxon>
        <taxon>Bacillota</taxon>
        <taxon>Erysipelotrichia</taxon>
        <taxon>Erysipelotrichales</taxon>
        <taxon>Erysipelotrichaceae</taxon>
        <taxon>Amedibacterium</taxon>
    </lineage>
</organism>
<feature type="transmembrane region" description="Helical" evidence="1">
    <location>
        <begin position="251"/>
        <end position="271"/>
    </location>
</feature>
<dbReference type="KEGG" id="aarg:Aargi30884_09770"/>
<dbReference type="Pfam" id="PF16949">
    <property type="entry name" value="ABC_tran_2"/>
    <property type="match status" value="1"/>
</dbReference>
<evidence type="ECO:0000256" key="1">
    <source>
        <dbReference type="SAM" id="Phobius"/>
    </source>
</evidence>
<feature type="transmembrane region" description="Helical" evidence="1">
    <location>
        <begin position="418"/>
        <end position="439"/>
    </location>
</feature>
<sequence length="546" mass="61814">MRKYLTLTHALLKNVSLFSDGKSNKIKMIGLYGLIALCFLPTLFLFYIMFDTSIQALSILHLESTVLYLGFFIISILIFLFSIFLIPSIFYFSKDLDTLLVLPLPPQTILAGKFTTCILYEYAFTIIVSIPLLSAYVSNLHPGIFFYLMALVVLLLLPIYPLVLSSILTMLMMRFVPFFKNRDRFNIIGGFFVIVLAMAFSYFMNSPMMMDEQSNLFTTILTDPDSLVLKLGTWLFPAISFASHALSNTNILHLLVFIAISILSFLIFLLLGKFLYFKGAIGFSETTSTRKRFTSSEMEKLNKQQGKTFAYTKKELKLLFRTPVYFINCISPVILFPILYIIFYFSSSSQISLSILQQLDMSFIKPYLPVIGIGIGFLFSNINCISSTSISREGQNVAFMKYIPVSLKEQIQGKVNSGILISFLTALCSILPLFFIFPLHAMDMLIVIVCSLPSLLFGNYLGILLDMAHPKLVWEQEAAAVKQNFTAMIPMFGGMLILAPLGFLFYYLPNTFLLPVSIIILLALCAGTIVFYRKMDKIANHFFKKL</sequence>
<dbReference type="Proteomes" id="UP000464754">
    <property type="component" value="Chromosome"/>
</dbReference>
<accession>A0A6N4THX1</accession>
<reference evidence="3" key="1">
    <citation type="submission" date="2019-05" db="EMBL/GenBank/DDBJ databases">
        <title>Complete genome sequencing of Absiella argi strain JCM 30884.</title>
        <authorList>
            <person name="Sakamoto M."/>
            <person name="Murakami T."/>
            <person name="Mori H."/>
        </authorList>
    </citation>
    <scope>NUCLEOTIDE SEQUENCE [LARGE SCALE GENOMIC DNA]</scope>
    <source>
        <strain evidence="3">JCM 30884</strain>
    </source>
</reference>
<keyword evidence="3" id="KW-1185">Reference proteome</keyword>
<feature type="transmembrane region" description="Helical" evidence="1">
    <location>
        <begin position="144"/>
        <end position="173"/>
    </location>
</feature>
<keyword evidence="1" id="KW-1133">Transmembrane helix</keyword>
<evidence type="ECO:0000313" key="3">
    <source>
        <dbReference type="Proteomes" id="UP000464754"/>
    </source>
</evidence>
<feature type="transmembrane region" description="Helical" evidence="1">
    <location>
        <begin position="366"/>
        <end position="385"/>
    </location>
</feature>
<keyword evidence="1" id="KW-0812">Transmembrane</keyword>
<proteinExistence type="predicted"/>
<gene>
    <name evidence="2" type="ORF">Aargi30884_09770</name>
</gene>
<feature type="transmembrane region" description="Helical" evidence="1">
    <location>
        <begin position="512"/>
        <end position="532"/>
    </location>
</feature>
<dbReference type="InterPro" id="IPR031599">
    <property type="entry name" value="ABC_tran_2"/>
</dbReference>